<accession>A0A158HJQ6</accession>
<dbReference type="AlphaFoldDB" id="A0A158HJQ6"/>
<dbReference type="InterPro" id="IPR016768">
    <property type="entry name" value="UCP019883"/>
</dbReference>
<dbReference type="Pfam" id="PF10993">
    <property type="entry name" value="DUF2818"/>
    <property type="match status" value="1"/>
</dbReference>
<keyword evidence="1" id="KW-0472">Membrane</keyword>
<protein>
    <submittedName>
        <fullName evidence="2">Membrane protein</fullName>
    </submittedName>
</protein>
<comment type="caution">
    <text evidence="2">The sequence shown here is derived from an EMBL/GenBank/DDBJ whole genome shotgun (WGS) entry which is preliminary data.</text>
</comment>
<sequence>MSAAGWFIVLLALAGANLPFLNQRLFAVVPIPLANQSAGTTRRRAAKKNAWIRIAELIVLYFVVGALGFMLEARAGNRFEQGWQFYAITFSLFVVLAFPGFTFQYLVKRR</sequence>
<keyword evidence="1" id="KW-1133">Transmembrane helix</keyword>
<dbReference type="Proteomes" id="UP000054717">
    <property type="component" value="Unassembled WGS sequence"/>
</dbReference>
<evidence type="ECO:0000313" key="3">
    <source>
        <dbReference type="Proteomes" id="UP000054717"/>
    </source>
</evidence>
<gene>
    <name evidence="2" type="ORF">AWB66_02404</name>
</gene>
<dbReference type="RefSeq" id="WP_087630521.1">
    <property type="nucleotide sequence ID" value="NZ_FCNZ02000008.1"/>
</dbReference>
<dbReference type="PIRSF" id="PIRSF019883">
    <property type="entry name" value="UCP019883"/>
    <property type="match status" value="1"/>
</dbReference>
<reference evidence="2" key="1">
    <citation type="submission" date="2016-01" db="EMBL/GenBank/DDBJ databases">
        <authorList>
            <person name="Peeters Charlotte."/>
        </authorList>
    </citation>
    <scope>NUCLEOTIDE SEQUENCE</scope>
    <source>
        <strain evidence="2">LMG 22936</strain>
    </source>
</reference>
<name>A0A158HJQ6_9BURK</name>
<dbReference type="STRING" id="326475.AWB66_02404"/>
<evidence type="ECO:0000256" key="1">
    <source>
        <dbReference type="SAM" id="Phobius"/>
    </source>
</evidence>
<keyword evidence="3" id="KW-1185">Reference proteome</keyword>
<proteinExistence type="predicted"/>
<organism evidence="2 3">
    <name type="scientific">Caballeronia telluris</name>
    <dbReference type="NCBI Taxonomy" id="326475"/>
    <lineage>
        <taxon>Bacteria</taxon>
        <taxon>Pseudomonadati</taxon>
        <taxon>Pseudomonadota</taxon>
        <taxon>Betaproteobacteria</taxon>
        <taxon>Burkholderiales</taxon>
        <taxon>Burkholderiaceae</taxon>
        <taxon>Caballeronia</taxon>
    </lineage>
</organism>
<feature type="transmembrane region" description="Helical" evidence="1">
    <location>
        <begin position="51"/>
        <end position="71"/>
    </location>
</feature>
<dbReference type="EMBL" id="FCNZ02000008">
    <property type="protein sequence ID" value="SAL44642.1"/>
    <property type="molecule type" value="Genomic_DNA"/>
</dbReference>
<feature type="transmembrane region" description="Helical" evidence="1">
    <location>
        <begin position="83"/>
        <end position="107"/>
    </location>
</feature>
<evidence type="ECO:0000313" key="2">
    <source>
        <dbReference type="EMBL" id="SAL44642.1"/>
    </source>
</evidence>
<keyword evidence="1" id="KW-0812">Transmembrane</keyword>